<keyword evidence="1" id="KW-0472">Membrane</keyword>
<accession>A0ABZ0RHA1</accession>
<name>A0ABZ0RHA1_9BACT</name>
<evidence type="ECO:0000313" key="2">
    <source>
        <dbReference type="EMBL" id="WPJ94629.1"/>
    </source>
</evidence>
<dbReference type="RefSeq" id="WP_319831545.1">
    <property type="nucleotide sequence ID" value="NZ_CP138858.1"/>
</dbReference>
<keyword evidence="1" id="KW-0812">Transmembrane</keyword>
<proteinExistence type="predicted"/>
<evidence type="ECO:0008006" key="4">
    <source>
        <dbReference type="Google" id="ProtNLM"/>
    </source>
</evidence>
<feature type="transmembrane region" description="Helical" evidence="1">
    <location>
        <begin position="121"/>
        <end position="146"/>
    </location>
</feature>
<dbReference type="PANTHER" id="PTHR38139:SF1">
    <property type="entry name" value="NUCLEOSIDE TRANSPORTER_FEOB GTPASE GATE DOMAIN-CONTAINING PROTEIN"/>
    <property type="match status" value="1"/>
</dbReference>
<reference evidence="2 3" key="1">
    <citation type="submission" date="2023-11" db="EMBL/GenBank/DDBJ databases">
        <title>Coraliomargarita sp. nov., isolated from marine algae.</title>
        <authorList>
            <person name="Lee J.K."/>
            <person name="Baek J.H."/>
            <person name="Kim J.M."/>
            <person name="Choi D.G."/>
            <person name="Jeon C.O."/>
        </authorList>
    </citation>
    <scope>NUCLEOTIDE SEQUENCE [LARGE SCALE GENOMIC DNA]</scope>
    <source>
        <strain evidence="2 3">J2-16</strain>
    </source>
</reference>
<keyword evidence="3" id="KW-1185">Reference proteome</keyword>
<feature type="transmembrane region" description="Helical" evidence="1">
    <location>
        <begin position="250"/>
        <end position="269"/>
    </location>
</feature>
<dbReference type="PANTHER" id="PTHR38139">
    <property type="entry name" value="GATE DOMAIN-CONTAINING PROTEIN"/>
    <property type="match status" value="1"/>
</dbReference>
<keyword evidence="1" id="KW-1133">Transmembrane helix</keyword>
<feature type="transmembrane region" description="Helical" evidence="1">
    <location>
        <begin position="289"/>
        <end position="313"/>
    </location>
</feature>
<dbReference type="InterPro" id="IPR038880">
    <property type="entry name" value="MJ0871-like"/>
</dbReference>
<evidence type="ECO:0000256" key="1">
    <source>
        <dbReference type="SAM" id="Phobius"/>
    </source>
</evidence>
<gene>
    <name evidence="2" type="ORF">SH580_14430</name>
</gene>
<dbReference type="EMBL" id="CP138858">
    <property type="protein sequence ID" value="WPJ94629.1"/>
    <property type="molecule type" value="Genomic_DNA"/>
</dbReference>
<feature type="transmembrane region" description="Helical" evidence="1">
    <location>
        <begin position="180"/>
        <end position="198"/>
    </location>
</feature>
<sequence length="315" mass="33678">MTFELFFNKVVPSVFELGLYLSLGVLIGVLLEVTGCIKGLARLARPILALGNFPAECAAAFVAAFGSTKTAHSMLAAAHRGGVINRRELVLGAAANTLPTTLMHLKFFAPLMVSALGTVGLAYVIFVIALAVLVFLVAVIASRFLVKVQDFDAASLEPLEGRPQAKLGFWNMLWSRWWRMSLRVLSVAIPVYTAITWIEVSGGFKWMASALPSSVDSIFPVESMGIIVAQLSRTSAAVSATKGLLDAGTLTGTQAFFTLLAGYCLALPIKVIRRNLPSALSIFPDTTGFWIIGITQGVRMLIAVSMVGTYIAFAS</sequence>
<dbReference type="Proteomes" id="UP001324993">
    <property type="component" value="Chromosome"/>
</dbReference>
<organism evidence="2 3">
    <name type="scientific">Coraliomargarita algicola</name>
    <dbReference type="NCBI Taxonomy" id="3092156"/>
    <lineage>
        <taxon>Bacteria</taxon>
        <taxon>Pseudomonadati</taxon>
        <taxon>Verrucomicrobiota</taxon>
        <taxon>Opitutia</taxon>
        <taxon>Puniceicoccales</taxon>
        <taxon>Coraliomargaritaceae</taxon>
        <taxon>Coraliomargarita</taxon>
    </lineage>
</organism>
<evidence type="ECO:0000313" key="3">
    <source>
        <dbReference type="Proteomes" id="UP001324993"/>
    </source>
</evidence>
<feature type="transmembrane region" description="Helical" evidence="1">
    <location>
        <begin position="20"/>
        <end position="41"/>
    </location>
</feature>
<protein>
    <recommendedName>
        <fullName evidence="4">Nucleoside recognition protein</fullName>
    </recommendedName>
</protein>